<dbReference type="PANTHER" id="PTHR42852">
    <property type="entry name" value="THIOL:DISULFIDE INTERCHANGE PROTEIN DSBE"/>
    <property type="match status" value="1"/>
</dbReference>
<comment type="caution">
    <text evidence="4">The sequence shown here is derived from an EMBL/GenBank/DDBJ whole genome shotgun (WGS) entry which is preliminary data.</text>
</comment>
<protein>
    <submittedName>
        <fullName evidence="4">Thiol-disulfide isomerase/thioredoxin</fullName>
    </submittedName>
</protein>
<name>A0A7W7W1B9_9ACTN</name>
<dbReference type="PANTHER" id="PTHR42852:SF17">
    <property type="entry name" value="THIOREDOXIN-LIKE PROTEIN HI_1115"/>
    <property type="match status" value="1"/>
</dbReference>
<feature type="compositionally biased region" description="Low complexity" evidence="1">
    <location>
        <begin position="37"/>
        <end position="56"/>
    </location>
</feature>
<dbReference type="InterPro" id="IPR000866">
    <property type="entry name" value="AhpC/TSA"/>
</dbReference>
<evidence type="ECO:0000313" key="4">
    <source>
        <dbReference type="EMBL" id="MBB4929594.1"/>
    </source>
</evidence>
<evidence type="ECO:0000256" key="2">
    <source>
        <dbReference type="SAM" id="SignalP"/>
    </source>
</evidence>
<proteinExistence type="predicted"/>
<evidence type="ECO:0000259" key="3">
    <source>
        <dbReference type="PROSITE" id="PS51352"/>
    </source>
</evidence>
<dbReference type="Gene3D" id="3.40.30.10">
    <property type="entry name" value="Glutaredoxin"/>
    <property type="match status" value="1"/>
</dbReference>
<dbReference type="InterPro" id="IPR050553">
    <property type="entry name" value="Thioredoxin_ResA/DsbE_sf"/>
</dbReference>
<feature type="domain" description="Thioredoxin" evidence="3">
    <location>
        <begin position="48"/>
        <end position="186"/>
    </location>
</feature>
<keyword evidence="4" id="KW-0413">Isomerase</keyword>
<evidence type="ECO:0000313" key="5">
    <source>
        <dbReference type="Proteomes" id="UP000523007"/>
    </source>
</evidence>
<feature type="chain" id="PRO_5038379066" evidence="2">
    <location>
        <begin position="27"/>
        <end position="192"/>
    </location>
</feature>
<dbReference type="PROSITE" id="PS51257">
    <property type="entry name" value="PROKAR_LIPOPROTEIN"/>
    <property type="match status" value="1"/>
</dbReference>
<dbReference type="GO" id="GO:0016209">
    <property type="term" value="F:antioxidant activity"/>
    <property type="evidence" value="ECO:0007669"/>
    <property type="project" value="InterPro"/>
</dbReference>
<dbReference type="RefSeq" id="WP_184574208.1">
    <property type="nucleotide sequence ID" value="NZ_JACHJT010000001.1"/>
</dbReference>
<dbReference type="Proteomes" id="UP000523007">
    <property type="component" value="Unassembled WGS sequence"/>
</dbReference>
<dbReference type="SUPFAM" id="SSF52833">
    <property type="entry name" value="Thioredoxin-like"/>
    <property type="match status" value="1"/>
</dbReference>
<dbReference type="InterPro" id="IPR036249">
    <property type="entry name" value="Thioredoxin-like_sf"/>
</dbReference>
<dbReference type="GO" id="GO:0016491">
    <property type="term" value="F:oxidoreductase activity"/>
    <property type="evidence" value="ECO:0007669"/>
    <property type="project" value="InterPro"/>
</dbReference>
<sequence>MGEKLRSAVPALAAAAAVLLALSACGGDGGGSEEAAEPPAADGDSGDSESTGTGLDFETRTVDGDDFEGASLQGEPAVLWFWAPWCTVCRGEAEDVANVAARYEGEVEFYGVAGRGEVDAMREFVSDTGMEQMTHIVDEDGGIWSGFDVTGQPSFSFVRPHGTHLTVSGTLAEEEIDGYIADELLDAGQDAS</sequence>
<dbReference type="EMBL" id="JACHJT010000001">
    <property type="protein sequence ID" value="MBB4929594.1"/>
    <property type="molecule type" value="Genomic_DNA"/>
</dbReference>
<dbReference type="GO" id="GO:0016853">
    <property type="term" value="F:isomerase activity"/>
    <property type="evidence" value="ECO:0007669"/>
    <property type="project" value="UniProtKB-KW"/>
</dbReference>
<keyword evidence="5" id="KW-1185">Reference proteome</keyword>
<organism evidence="4 5">
    <name type="scientific">Lipingzhangella halophila</name>
    <dbReference type="NCBI Taxonomy" id="1783352"/>
    <lineage>
        <taxon>Bacteria</taxon>
        <taxon>Bacillati</taxon>
        <taxon>Actinomycetota</taxon>
        <taxon>Actinomycetes</taxon>
        <taxon>Streptosporangiales</taxon>
        <taxon>Nocardiopsidaceae</taxon>
        <taxon>Lipingzhangella</taxon>
    </lineage>
</organism>
<feature type="region of interest" description="Disordered" evidence="1">
    <location>
        <begin position="27"/>
        <end position="68"/>
    </location>
</feature>
<feature type="signal peptide" evidence="2">
    <location>
        <begin position="1"/>
        <end position="26"/>
    </location>
</feature>
<dbReference type="AlphaFoldDB" id="A0A7W7W1B9"/>
<reference evidence="4 5" key="1">
    <citation type="submission" date="2020-08" db="EMBL/GenBank/DDBJ databases">
        <title>Sequencing the genomes of 1000 actinobacteria strains.</title>
        <authorList>
            <person name="Klenk H.-P."/>
        </authorList>
    </citation>
    <scope>NUCLEOTIDE SEQUENCE [LARGE SCALE GENOMIC DNA]</scope>
    <source>
        <strain evidence="4 5">DSM 102030</strain>
    </source>
</reference>
<gene>
    <name evidence="4" type="ORF">F4561_000414</name>
</gene>
<dbReference type="PROSITE" id="PS51352">
    <property type="entry name" value="THIOREDOXIN_2"/>
    <property type="match status" value="1"/>
</dbReference>
<dbReference type="Pfam" id="PF00578">
    <property type="entry name" value="AhpC-TSA"/>
    <property type="match status" value="1"/>
</dbReference>
<keyword evidence="2" id="KW-0732">Signal</keyword>
<evidence type="ECO:0000256" key="1">
    <source>
        <dbReference type="SAM" id="MobiDB-lite"/>
    </source>
</evidence>
<dbReference type="InterPro" id="IPR013766">
    <property type="entry name" value="Thioredoxin_domain"/>
</dbReference>
<accession>A0A7W7W1B9</accession>